<evidence type="ECO:0000256" key="2">
    <source>
        <dbReference type="ARBA" id="ARBA00022490"/>
    </source>
</evidence>
<evidence type="ECO:0000256" key="8">
    <source>
        <dbReference type="PROSITE-ProRule" id="PRU00169"/>
    </source>
</evidence>
<dbReference type="InterPro" id="IPR001789">
    <property type="entry name" value="Sig_transdc_resp-reg_receiver"/>
</dbReference>
<keyword evidence="13" id="KW-1185">Reference proteome</keyword>
<evidence type="ECO:0008006" key="14">
    <source>
        <dbReference type="Google" id="ProtNLM"/>
    </source>
</evidence>
<protein>
    <recommendedName>
        <fullName evidence="14">Response regulator</fullName>
    </recommendedName>
</protein>
<feature type="modified residue" description="4-aspartylphosphate" evidence="8">
    <location>
        <position position="55"/>
    </location>
</feature>
<dbReference type="Pfam" id="PF12833">
    <property type="entry name" value="HTH_18"/>
    <property type="match status" value="1"/>
</dbReference>
<dbReference type="SMART" id="SM00342">
    <property type="entry name" value="HTH_ARAC"/>
    <property type="match status" value="1"/>
</dbReference>
<dbReference type="PANTHER" id="PTHR42713">
    <property type="entry name" value="HISTIDINE KINASE-RELATED"/>
    <property type="match status" value="1"/>
</dbReference>
<dbReference type="Proteomes" id="UP000680638">
    <property type="component" value="Unassembled WGS sequence"/>
</dbReference>
<feature type="coiled-coil region" evidence="9">
    <location>
        <begin position="109"/>
        <end position="136"/>
    </location>
</feature>
<dbReference type="PANTHER" id="PTHR42713:SF3">
    <property type="entry name" value="TRANSCRIPTIONAL REGULATORY PROTEIN HPTR"/>
    <property type="match status" value="1"/>
</dbReference>
<dbReference type="SUPFAM" id="SSF46689">
    <property type="entry name" value="Homeodomain-like"/>
    <property type="match status" value="2"/>
</dbReference>
<dbReference type="SUPFAM" id="SSF52172">
    <property type="entry name" value="CheY-like"/>
    <property type="match status" value="1"/>
</dbReference>
<evidence type="ECO:0000256" key="3">
    <source>
        <dbReference type="ARBA" id="ARBA00022553"/>
    </source>
</evidence>
<evidence type="ECO:0000256" key="9">
    <source>
        <dbReference type="SAM" id="Coils"/>
    </source>
</evidence>
<dbReference type="PROSITE" id="PS50110">
    <property type="entry name" value="RESPONSE_REGULATORY"/>
    <property type="match status" value="1"/>
</dbReference>
<keyword evidence="9" id="KW-0175">Coiled coil</keyword>
<dbReference type="Gene3D" id="3.40.50.2300">
    <property type="match status" value="1"/>
</dbReference>
<dbReference type="Pfam" id="PF17853">
    <property type="entry name" value="GGDEF_2"/>
    <property type="match status" value="1"/>
</dbReference>
<evidence type="ECO:0000256" key="1">
    <source>
        <dbReference type="ARBA" id="ARBA00004496"/>
    </source>
</evidence>
<dbReference type="Gene3D" id="1.10.10.60">
    <property type="entry name" value="Homeodomain-like"/>
    <property type="match status" value="2"/>
</dbReference>
<feature type="domain" description="HTH araC/xylS-type" evidence="10">
    <location>
        <begin position="408"/>
        <end position="506"/>
    </location>
</feature>
<dbReference type="InterPro" id="IPR011006">
    <property type="entry name" value="CheY-like_superfamily"/>
</dbReference>
<evidence type="ECO:0000256" key="5">
    <source>
        <dbReference type="ARBA" id="ARBA00023015"/>
    </source>
</evidence>
<comment type="caution">
    <text evidence="12">The sequence shown here is derived from an EMBL/GenBank/DDBJ whole genome shotgun (WGS) entry which is preliminary data.</text>
</comment>
<proteinExistence type="predicted"/>
<reference evidence="12 13" key="1">
    <citation type="submission" date="2021-03" db="EMBL/GenBank/DDBJ databases">
        <title>Antimicrobial resistance genes in bacteria isolated from Japanese honey, and their potential for conferring macrolide and lincosamide resistance in the American foulbrood pathogen Paenibacillus larvae.</title>
        <authorList>
            <person name="Okamoto M."/>
            <person name="Kumagai M."/>
            <person name="Kanamori H."/>
            <person name="Takamatsu D."/>
        </authorList>
    </citation>
    <scope>NUCLEOTIDE SEQUENCE [LARGE SCALE GENOMIC DNA]</scope>
    <source>
        <strain evidence="12 13">J21TS3</strain>
    </source>
</reference>
<organism evidence="12 13">
    <name type="scientific">Paenibacillus cookii</name>
    <dbReference type="NCBI Taxonomy" id="157839"/>
    <lineage>
        <taxon>Bacteria</taxon>
        <taxon>Bacillati</taxon>
        <taxon>Bacillota</taxon>
        <taxon>Bacilli</taxon>
        <taxon>Bacillales</taxon>
        <taxon>Paenibacillaceae</taxon>
        <taxon>Paenibacillus</taxon>
    </lineage>
</organism>
<dbReference type="InterPro" id="IPR018062">
    <property type="entry name" value="HTH_AraC-typ_CS"/>
</dbReference>
<dbReference type="InterPro" id="IPR051552">
    <property type="entry name" value="HptR"/>
</dbReference>
<sequence>MYRLLIVDDERNIRIGLKAMIEREYPSRFSIGLAAGGEEALEMHRAEKADIVVTDIRMPGMDGLELIRKLGELPFPPAVIILSGYDDFQYAKEAIAHKVREYLLKPIVREELFRALNRMIAELRQEEQVARELEALGKYREEQAADQLNYILLHPDIPEDEIERRCAKAGLDPAAAPYCVAVVRKEDQPSGTLAQLAEAYWKSRQSICFEDKDRNLVVLAGDETAVTDFARDVQGKGLRADIGVSLKAAGAAQLKRGYQEAKQALKYAFLHARPGGGVFYYADVRRLPKPDPIPEELFRRLANLLGTGRKQDIKELWHEIMDLGEIKRRDIAYLERLSRMLNEMVIDRVFADYGEASVEILKIYKKIGYLYHSETVYGYIHDAEALLLRLDDYVKDVKEAHVGHAEMKAAVDYIREHYDKPLNMATVSNHVSLNYSYFSETFKQFTGMSFVPYVKKIRIEKAKELLEHSHGKVYEIAAQVGFESVKQFNRVFREHEGISPMEYREKAWAHAGAPNGSKAK</sequence>
<gene>
    <name evidence="12" type="ORF">J21TS3_05140</name>
</gene>
<dbReference type="PROSITE" id="PS00041">
    <property type="entry name" value="HTH_ARAC_FAMILY_1"/>
    <property type="match status" value="1"/>
</dbReference>
<comment type="subcellular location">
    <subcellularLocation>
        <location evidence="1">Cytoplasm</location>
    </subcellularLocation>
</comment>
<keyword evidence="6" id="KW-0238">DNA-binding</keyword>
<evidence type="ECO:0000256" key="7">
    <source>
        <dbReference type="ARBA" id="ARBA00023163"/>
    </source>
</evidence>
<dbReference type="SMART" id="SM00448">
    <property type="entry name" value="REC"/>
    <property type="match status" value="1"/>
</dbReference>
<dbReference type="InterPro" id="IPR041522">
    <property type="entry name" value="CdaR_GGDEF"/>
</dbReference>
<accession>A0ABQ4LRI3</accession>
<evidence type="ECO:0000256" key="4">
    <source>
        <dbReference type="ARBA" id="ARBA00023012"/>
    </source>
</evidence>
<dbReference type="CDD" id="cd17536">
    <property type="entry name" value="REC_YesN-like"/>
    <property type="match status" value="1"/>
</dbReference>
<keyword evidence="5" id="KW-0805">Transcription regulation</keyword>
<feature type="domain" description="Response regulatory" evidence="11">
    <location>
        <begin position="3"/>
        <end position="120"/>
    </location>
</feature>
<dbReference type="PROSITE" id="PS01124">
    <property type="entry name" value="HTH_ARAC_FAMILY_2"/>
    <property type="match status" value="1"/>
</dbReference>
<dbReference type="PRINTS" id="PR00032">
    <property type="entry name" value="HTHARAC"/>
</dbReference>
<keyword evidence="3 8" id="KW-0597">Phosphoprotein</keyword>
<keyword evidence="7" id="KW-0804">Transcription</keyword>
<evidence type="ECO:0000313" key="12">
    <source>
        <dbReference type="EMBL" id="GIO65693.1"/>
    </source>
</evidence>
<dbReference type="RefSeq" id="WP_212947335.1">
    <property type="nucleotide sequence ID" value="NZ_BORW01000001.1"/>
</dbReference>
<evidence type="ECO:0000256" key="6">
    <source>
        <dbReference type="ARBA" id="ARBA00023125"/>
    </source>
</evidence>
<keyword evidence="4" id="KW-0902">Two-component regulatory system</keyword>
<evidence type="ECO:0000259" key="10">
    <source>
        <dbReference type="PROSITE" id="PS01124"/>
    </source>
</evidence>
<evidence type="ECO:0000313" key="13">
    <source>
        <dbReference type="Proteomes" id="UP000680638"/>
    </source>
</evidence>
<dbReference type="Pfam" id="PF00072">
    <property type="entry name" value="Response_reg"/>
    <property type="match status" value="1"/>
</dbReference>
<dbReference type="InterPro" id="IPR018060">
    <property type="entry name" value="HTH_AraC"/>
</dbReference>
<dbReference type="EMBL" id="BORW01000001">
    <property type="protein sequence ID" value="GIO65693.1"/>
    <property type="molecule type" value="Genomic_DNA"/>
</dbReference>
<name>A0ABQ4LRI3_9BACL</name>
<dbReference type="InterPro" id="IPR009057">
    <property type="entry name" value="Homeodomain-like_sf"/>
</dbReference>
<keyword evidence="2" id="KW-0963">Cytoplasm</keyword>
<dbReference type="InterPro" id="IPR020449">
    <property type="entry name" value="Tscrpt_reg_AraC-type_HTH"/>
</dbReference>
<evidence type="ECO:0000259" key="11">
    <source>
        <dbReference type="PROSITE" id="PS50110"/>
    </source>
</evidence>